<gene>
    <name evidence="2" type="ORF">HJG63_010528</name>
</gene>
<dbReference type="AlphaFoldDB" id="A0A7J8IM84"/>
<keyword evidence="3" id="KW-1185">Reference proteome</keyword>
<organism evidence="2 3">
    <name type="scientific">Rousettus aegyptiacus</name>
    <name type="common">Egyptian fruit bat</name>
    <name type="synonym">Pteropus aegyptiacus</name>
    <dbReference type="NCBI Taxonomy" id="9407"/>
    <lineage>
        <taxon>Eukaryota</taxon>
        <taxon>Metazoa</taxon>
        <taxon>Chordata</taxon>
        <taxon>Craniata</taxon>
        <taxon>Vertebrata</taxon>
        <taxon>Euteleostomi</taxon>
        <taxon>Mammalia</taxon>
        <taxon>Eutheria</taxon>
        <taxon>Laurasiatheria</taxon>
        <taxon>Chiroptera</taxon>
        <taxon>Yinpterochiroptera</taxon>
        <taxon>Pteropodoidea</taxon>
        <taxon>Pteropodidae</taxon>
        <taxon>Rousettinae</taxon>
        <taxon>Rousettus</taxon>
    </lineage>
</organism>
<dbReference type="EMBL" id="JACASE010000003">
    <property type="protein sequence ID" value="KAF6485285.1"/>
    <property type="molecule type" value="Genomic_DNA"/>
</dbReference>
<proteinExistence type="predicted"/>
<dbReference type="Pfam" id="PF02093">
    <property type="entry name" value="Gag_p30"/>
    <property type="match status" value="1"/>
</dbReference>
<dbReference type="GO" id="GO:0019068">
    <property type="term" value="P:virion assembly"/>
    <property type="evidence" value="ECO:0007669"/>
    <property type="project" value="InterPro"/>
</dbReference>
<dbReference type="SUPFAM" id="SSF47943">
    <property type="entry name" value="Retrovirus capsid protein, N-terminal core domain"/>
    <property type="match status" value="1"/>
</dbReference>
<protein>
    <recommendedName>
        <fullName evidence="1">Core shell protein Gag P30 domain-containing protein</fullName>
    </recommendedName>
</protein>
<reference evidence="2 3" key="1">
    <citation type="journal article" date="2020" name="Nature">
        <title>Six reference-quality genomes reveal evolution of bat adaptations.</title>
        <authorList>
            <person name="Jebb D."/>
            <person name="Huang Z."/>
            <person name="Pippel M."/>
            <person name="Hughes G.M."/>
            <person name="Lavrichenko K."/>
            <person name="Devanna P."/>
            <person name="Winkler S."/>
            <person name="Jermiin L.S."/>
            <person name="Skirmuntt E.C."/>
            <person name="Katzourakis A."/>
            <person name="Burkitt-Gray L."/>
            <person name="Ray D.A."/>
            <person name="Sullivan K.A.M."/>
            <person name="Roscito J.G."/>
            <person name="Kirilenko B.M."/>
            <person name="Davalos L.M."/>
            <person name="Corthals A.P."/>
            <person name="Power M.L."/>
            <person name="Jones G."/>
            <person name="Ransome R.D."/>
            <person name="Dechmann D.K.N."/>
            <person name="Locatelli A.G."/>
            <person name="Puechmaille S.J."/>
            <person name="Fedrigo O."/>
            <person name="Jarvis E.D."/>
            <person name="Hiller M."/>
            <person name="Vernes S.C."/>
            <person name="Myers E.W."/>
            <person name="Teeling E.C."/>
        </authorList>
    </citation>
    <scope>NUCLEOTIDE SEQUENCE [LARGE SCALE GENOMIC DNA]</scope>
    <source>
        <strain evidence="2">MRouAeg1</strain>
        <tissue evidence="2">Muscle</tissue>
    </source>
</reference>
<dbReference type="Gene3D" id="1.10.375.10">
    <property type="entry name" value="Human Immunodeficiency Virus Type 1 Capsid Protein"/>
    <property type="match status" value="1"/>
</dbReference>
<sequence length="236" mass="27259">MIYMPFSMSDLHNWKAQNPPFSEKPQALMGLLESVFQTHCPTWDDHQQLLITPFTAEERGHIWTETKEEGRRVEEVGEQIEDEFPSTCPDWGHDSQAGRTALNRCRQILTGVTGWPLVSQLTFLRQLKLYRDLRNPLECFLNKAYPVDTPIDPEAPENQRAINTAFATQATSDIRRKLQKLEGFARMNLSQLVEIAQKVFNNREAPDDPKPMAKIQNYCHQLSQSVTRPRPRDPRS</sequence>
<evidence type="ECO:0000313" key="3">
    <source>
        <dbReference type="Proteomes" id="UP000593571"/>
    </source>
</evidence>
<comment type="caution">
    <text evidence="2">The sequence shown here is derived from an EMBL/GenBank/DDBJ whole genome shotgun (WGS) entry which is preliminary data.</text>
</comment>
<dbReference type="InterPro" id="IPR003036">
    <property type="entry name" value="Gag_P30"/>
</dbReference>
<evidence type="ECO:0000259" key="1">
    <source>
        <dbReference type="Pfam" id="PF02093"/>
    </source>
</evidence>
<accession>A0A7J8IM84</accession>
<dbReference type="PANTHER" id="PTHR33166">
    <property type="entry name" value="GAG_P30 DOMAIN-CONTAINING PROTEIN"/>
    <property type="match status" value="1"/>
</dbReference>
<name>A0A7J8IM84_ROUAE</name>
<evidence type="ECO:0000313" key="2">
    <source>
        <dbReference type="EMBL" id="KAF6485285.1"/>
    </source>
</evidence>
<dbReference type="Proteomes" id="UP000593571">
    <property type="component" value="Unassembled WGS sequence"/>
</dbReference>
<dbReference type="InterPro" id="IPR008919">
    <property type="entry name" value="Retrov_capsid_N"/>
</dbReference>
<feature type="domain" description="Core shell protein Gag P30" evidence="1">
    <location>
        <begin position="9"/>
        <end position="201"/>
    </location>
</feature>
<dbReference type="InterPro" id="IPR050462">
    <property type="entry name" value="Retroviral_Gag-Pol_poly"/>
</dbReference>